<accession>A0ACD5BH35</accession>
<organism evidence="1 2">
    <name type="scientific">Amycolatopsis coloradensis</name>
    <dbReference type="NCBI Taxonomy" id="76021"/>
    <lineage>
        <taxon>Bacteria</taxon>
        <taxon>Bacillati</taxon>
        <taxon>Actinomycetota</taxon>
        <taxon>Actinomycetes</taxon>
        <taxon>Pseudonocardiales</taxon>
        <taxon>Pseudonocardiaceae</taxon>
        <taxon>Amycolatopsis</taxon>
    </lineage>
</organism>
<protein>
    <submittedName>
        <fullName evidence="1">Uncharacterized protein</fullName>
    </submittedName>
</protein>
<proteinExistence type="predicted"/>
<dbReference type="EMBL" id="CP150484">
    <property type="protein sequence ID" value="WYW18593.1"/>
    <property type="molecule type" value="Genomic_DNA"/>
</dbReference>
<evidence type="ECO:0000313" key="2">
    <source>
        <dbReference type="Proteomes" id="UP001456344"/>
    </source>
</evidence>
<name>A0ACD5BH35_9PSEU</name>
<reference evidence="1" key="1">
    <citation type="submission" date="2023-10" db="EMBL/GenBank/DDBJ databases">
        <title>Whole genome sequencing of actinobacterial strain Amycolatopsis sp. (BCA-696) identifies the underlying plant growth-promoting genes.</title>
        <authorList>
            <person name="Gandham P."/>
            <person name="Vadla N."/>
            <person name="Saji A."/>
            <person name="Srinivas V."/>
            <person name="Ruperao P."/>
            <person name="Selvanayagam S."/>
            <person name="Saxena R.K."/>
            <person name="Rathore A."/>
            <person name="Gopalakrishnan S."/>
            <person name="Thakur V."/>
        </authorList>
    </citation>
    <scope>NUCLEOTIDE SEQUENCE</scope>
    <source>
        <strain evidence="1">BCA-696</strain>
    </source>
</reference>
<gene>
    <name evidence="1" type="ORF">LCL61_23900</name>
</gene>
<evidence type="ECO:0000313" key="1">
    <source>
        <dbReference type="EMBL" id="WYW18593.1"/>
    </source>
</evidence>
<dbReference type="Proteomes" id="UP001456344">
    <property type="component" value="Chromosome"/>
</dbReference>
<sequence length="1341" mass="144753">MTGKKVTASGPGAIAAGESLTHASTRVGDDHYHGVEILPLSVATLNYSQVLAAAGLDRFVGRQWLLDTIEKRLSGREGRYVLVAATAGVGKTAFAAWLSERWRCPRHFTQVVGGGDTRTALQSLAAQLITRYGLEEEFAPGGRLPGWAGDPARFPAILAAAAEMAATAGEPLRIVVDGLDEATAERALGLPSTLPDGVQIVATYREGVPVTRLPAGEQVSVARFAAEDPANLEDVRQFLAVRARTEPLSTRLAAAGITESQFVERLLDRSGGVWVYLRYMVLRLEDGEFDVSALDGLPKGLTAYYRREVTASWDDALFHTQDLVLLTTLATAAQPVTAAQLTRLTKLDPGVIRQLCNHRYRPFLAIDTADLDRAPSYAIHHSSLRDFLHGDTDPADPEADPVAEADLRQAAREAHHRFADLYLAEFGGLAGGLPSLQANRELADVDDRYPLYHLPMHLHRAGRHDELQQLLTCVDRFPAMTTGTLWADVHDRAGTLDDYLASIALGRAVAEERTDAQIAAGRPARDITLESEYAMLAAVLVGRAKAVPTALLPALVRVGMWDTRRALAHVNRIADPQRRAKDLLAMLPLLQDADEARDARDEVLAAVRAVESAWSRADLLAELSRFLTGDQLDHVLDLIRADEHEETKVVMLARSAATAPLDDATRSALVDEVLDLTAGLEYHASETQAKVLALVIDLLDDAQLERAVDIARNVYFSDLRAEALAVVSRRLTGEAGERAMREAVEMAGQIYYLHRRGRVLAGMFAFLRGPLLAQAWQAITEIDHVPYQAEAATLAAGHLSGPLRDEILDLVVAAYDQVSRIGEFNREPLALAATLLTEPAKTRELTRVLNSLDREALTEMITSEDQRRHGVRVLRTISGHLNADQVEKLIRTIVSLEYEQHRTARAEALIRMAAHLGGPRRAHAVHHSAADIATISDLRFRAPLGIGVSAHLTGPARDRALDQALDDISSFTLRDTRLTLLAAVAPHVDAGRLERVMTSAANADATGSTADRLREFRDLLDGPAGIRVLDDGEIRRAIGDPGVQMRESTLADIVAPLGAAARRDLLNLAVQAAIAVDDARFWSWVVTGLAAQDNAAELLDRTVETARAIRSERSRAGALAALAPSLPPAARAPLVDEVLDAATEPSTVLLVLPVVQEAQLGRAVEVVKSAPNSAERAEALTVLAARVTSPEIEALALDAVDSLTFDHDRTTVMVRAIAHLDRHQRPQAAEHALGRIRDEGNEIVAVKALTVLAAHLSADQLTAAVELAMAVNDKAVFTAVALRIGALASEMTIDQTAGLLRRLWRAVPRYEDLVAIIGAAAPATLAIGGPEALAHQATSLT</sequence>
<keyword evidence="2" id="KW-1185">Reference proteome</keyword>